<feature type="domain" description="Retrotransposon gag" evidence="2">
    <location>
        <begin position="143"/>
        <end position="225"/>
    </location>
</feature>
<evidence type="ECO:0000256" key="1">
    <source>
        <dbReference type="SAM" id="MobiDB-lite"/>
    </source>
</evidence>
<protein>
    <recommendedName>
        <fullName evidence="2">Retrotransposon gag domain-containing protein</fullName>
    </recommendedName>
</protein>
<organism evidence="3 4">
    <name type="scientific">Adineta steineri</name>
    <dbReference type="NCBI Taxonomy" id="433720"/>
    <lineage>
        <taxon>Eukaryota</taxon>
        <taxon>Metazoa</taxon>
        <taxon>Spiralia</taxon>
        <taxon>Gnathifera</taxon>
        <taxon>Rotifera</taxon>
        <taxon>Eurotatoria</taxon>
        <taxon>Bdelloidea</taxon>
        <taxon>Adinetida</taxon>
        <taxon>Adinetidae</taxon>
        <taxon>Adineta</taxon>
    </lineage>
</organism>
<evidence type="ECO:0000313" key="4">
    <source>
        <dbReference type="Proteomes" id="UP000663881"/>
    </source>
</evidence>
<gene>
    <name evidence="3" type="ORF">OKA104_LOCUS38418</name>
</gene>
<sequence length="252" mass="28587">MKARSSQRRTRPYGETETLVATIDDIIIDIIFEIRGDSNFQDIPEVKEGGSGPPEPLENNTTGAIPTYPRPNFIFIAVMAMNRPWLAIASVAVPEAQHPLPKHPEKLLPKFDPDNDITPKDHIKQFMFSLRLLDVQHEDVVCRLFPYTFVGQASTWFFSLAPGTIASWQQFETAFISQFRDDKTSGMMVLELSRMRCDKKDRIKDFNQRFISHLNRIPKKPAESIQVEYYTAALPPSVAIGFTSGKGHCINC</sequence>
<dbReference type="AlphaFoldDB" id="A0A819YCT5"/>
<dbReference type="PANTHER" id="PTHR33223:SF10">
    <property type="entry name" value="AMINOTRANSFERASE-LIKE PLANT MOBILE DOMAIN-CONTAINING PROTEIN"/>
    <property type="match status" value="1"/>
</dbReference>
<dbReference type="PANTHER" id="PTHR33223">
    <property type="entry name" value="CCHC-TYPE DOMAIN-CONTAINING PROTEIN"/>
    <property type="match status" value="1"/>
</dbReference>
<dbReference type="Pfam" id="PF03732">
    <property type="entry name" value="Retrotrans_gag"/>
    <property type="match status" value="1"/>
</dbReference>
<name>A0A819YCT5_9BILA</name>
<dbReference type="EMBL" id="CAJOAY010006928">
    <property type="protein sequence ID" value="CAF4154152.1"/>
    <property type="molecule type" value="Genomic_DNA"/>
</dbReference>
<dbReference type="InterPro" id="IPR005162">
    <property type="entry name" value="Retrotrans_gag_dom"/>
</dbReference>
<reference evidence="3" key="1">
    <citation type="submission" date="2021-02" db="EMBL/GenBank/DDBJ databases">
        <authorList>
            <person name="Nowell W R."/>
        </authorList>
    </citation>
    <scope>NUCLEOTIDE SEQUENCE</scope>
</reference>
<feature type="region of interest" description="Disordered" evidence="1">
    <location>
        <begin position="42"/>
        <end position="63"/>
    </location>
</feature>
<accession>A0A819YCT5</accession>
<comment type="caution">
    <text evidence="3">The sequence shown here is derived from an EMBL/GenBank/DDBJ whole genome shotgun (WGS) entry which is preliminary data.</text>
</comment>
<evidence type="ECO:0000259" key="2">
    <source>
        <dbReference type="Pfam" id="PF03732"/>
    </source>
</evidence>
<dbReference type="Proteomes" id="UP000663881">
    <property type="component" value="Unassembled WGS sequence"/>
</dbReference>
<proteinExistence type="predicted"/>
<evidence type="ECO:0000313" key="3">
    <source>
        <dbReference type="EMBL" id="CAF4154152.1"/>
    </source>
</evidence>